<dbReference type="EMBL" id="JAIWYP010000001">
    <property type="protein sequence ID" value="KAH3896131.1"/>
    <property type="molecule type" value="Genomic_DNA"/>
</dbReference>
<evidence type="ECO:0000313" key="2">
    <source>
        <dbReference type="Proteomes" id="UP000828390"/>
    </source>
</evidence>
<accession>A0A9D4S8Y4</accession>
<reference evidence="1" key="1">
    <citation type="journal article" date="2019" name="bioRxiv">
        <title>The Genome of the Zebra Mussel, Dreissena polymorpha: A Resource for Invasive Species Research.</title>
        <authorList>
            <person name="McCartney M.A."/>
            <person name="Auch B."/>
            <person name="Kono T."/>
            <person name="Mallez S."/>
            <person name="Zhang Y."/>
            <person name="Obille A."/>
            <person name="Becker A."/>
            <person name="Abrahante J.E."/>
            <person name="Garbe J."/>
            <person name="Badalamenti J.P."/>
            <person name="Herman A."/>
            <person name="Mangelson H."/>
            <person name="Liachko I."/>
            <person name="Sullivan S."/>
            <person name="Sone E.D."/>
            <person name="Koren S."/>
            <person name="Silverstein K.A.T."/>
            <person name="Beckman K.B."/>
            <person name="Gohl D.M."/>
        </authorList>
    </citation>
    <scope>NUCLEOTIDE SEQUENCE</scope>
    <source>
        <strain evidence="1">Duluth1</strain>
        <tissue evidence="1">Whole animal</tissue>
    </source>
</reference>
<organism evidence="1 2">
    <name type="scientific">Dreissena polymorpha</name>
    <name type="common">Zebra mussel</name>
    <name type="synonym">Mytilus polymorpha</name>
    <dbReference type="NCBI Taxonomy" id="45954"/>
    <lineage>
        <taxon>Eukaryota</taxon>
        <taxon>Metazoa</taxon>
        <taxon>Spiralia</taxon>
        <taxon>Lophotrochozoa</taxon>
        <taxon>Mollusca</taxon>
        <taxon>Bivalvia</taxon>
        <taxon>Autobranchia</taxon>
        <taxon>Heteroconchia</taxon>
        <taxon>Euheterodonta</taxon>
        <taxon>Imparidentia</taxon>
        <taxon>Neoheterodontei</taxon>
        <taxon>Myida</taxon>
        <taxon>Dreissenoidea</taxon>
        <taxon>Dreissenidae</taxon>
        <taxon>Dreissena</taxon>
    </lineage>
</organism>
<protein>
    <submittedName>
        <fullName evidence="1">Uncharacterized protein</fullName>
    </submittedName>
</protein>
<keyword evidence="2" id="KW-1185">Reference proteome</keyword>
<gene>
    <name evidence="1" type="ORF">DPMN_020304</name>
</gene>
<comment type="caution">
    <text evidence="1">The sequence shown here is derived from an EMBL/GenBank/DDBJ whole genome shotgun (WGS) entry which is preliminary data.</text>
</comment>
<name>A0A9D4S8Y4_DREPO</name>
<reference evidence="1" key="2">
    <citation type="submission" date="2020-11" db="EMBL/GenBank/DDBJ databases">
        <authorList>
            <person name="McCartney M.A."/>
            <person name="Auch B."/>
            <person name="Kono T."/>
            <person name="Mallez S."/>
            <person name="Becker A."/>
            <person name="Gohl D.M."/>
            <person name="Silverstein K.A.T."/>
            <person name="Koren S."/>
            <person name="Bechman K.B."/>
            <person name="Herman A."/>
            <person name="Abrahante J.E."/>
            <person name="Garbe J."/>
        </authorList>
    </citation>
    <scope>NUCLEOTIDE SEQUENCE</scope>
    <source>
        <strain evidence="1">Duluth1</strain>
        <tissue evidence="1">Whole animal</tissue>
    </source>
</reference>
<sequence length="57" mass="6569">MSCLVNSNHYGGKTRWEMGYRRQSTPMGFSSAGKARKMRHNTGALFIIYTRRKADLE</sequence>
<proteinExistence type="predicted"/>
<dbReference type="Proteomes" id="UP000828390">
    <property type="component" value="Unassembled WGS sequence"/>
</dbReference>
<evidence type="ECO:0000313" key="1">
    <source>
        <dbReference type="EMBL" id="KAH3896131.1"/>
    </source>
</evidence>
<dbReference type="AlphaFoldDB" id="A0A9D4S8Y4"/>